<evidence type="ECO:0000256" key="1">
    <source>
        <dbReference type="ARBA" id="ARBA00004613"/>
    </source>
</evidence>
<protein>
    <submittedName>
        <fullName evidence="7">Plant self-incompatibility S1</fullName>
    </submittedName>
</protein>
<proteinExistence type="inferred from homology"/>
<dbReference type="EMBL" id="JAEFBJ010000008">
    <property type="protein sequence ID" value="KAG7583879.1"/>
    <property type="molecule type" value="Genomic_DNA"/>
</dbReference>
<organism evidence="7 8">
    <name type="scientific">Arabidopsis suecica</name>
    <name type="common">Swedish thale-cress</name>
    <name type="synonym">Cardaminopsis suecica</name>
    <dbReference type="NCBI Taxonomy" id="45249"/>
    <lineage>
        <taxon>Eukaryota</taxon>
        <taxon>Viridiplantae</taxon>
        <taxon>Streptophyta</taxon>
        <taxon>Embryophyta</taxon>
        <taxon>Tracheophyta</taxon>
        <taxon>Spermatophyta</taxon>
        <taxon>Magnoliopsida</taxon>
        <taxon>eudicotyledons</taxon>
        <taxon>Gunneridae</taxon>
        <taxon>Pentapetalae</taxon>
        <taxon>rosids</taxon>
        <taxon>malvids</taxon>
        <taxon>Brassicales</taxon>
        <taxon>Brassicaceae</taxon>
        <taxon>Camelineae</taxon>
        <taxon>Arabidopsis</taxon>
    </lineage>
</organism>
<evidence type="ECO:0000313" key="7">
    <source>
        <dbReference type="EMBL" id="KAG7583879.1"/>
    </source>
</evidence>
<evidence type="ECO:0000256" key="2">
    <source>
        <dbReference type="ARBA" id="ARBA00005581"/>
    </source>
</evidence>
<dbReference type="Pfam" id="PF05938">
    <property type="entry name" value="Self-incomp_S1"/>
    <property type="match status" value="1"/>
</dbReference>
<name>A0A8T2BCT3_ARASU</name>
<dbReference type="GO" id="GO:0060320">
    <property type="term" value="P:rejection of self pollen"/>
    <property type="evidence" value="ECO:0007669"/>
    <property type="project" value="UniProtKB-KW"/>
</dbReference>
<keyword evidence="5 6" id="KW-0732">Signal</keyword>
<keyword evidence="3" id="KW-0713">Self-incompatibility</keyword>
<evidence type="ECO:0000256" key="6">
    <source>
        <dbReference type="SAM" id="SignalP"/>
    </source>
</evidence>
<sequence>MNYFIGLMVIIIMYAWLNEACTLNQIEVFNNLPPGKILKVHCRSKNPDADLRVVELKNATVPRRFFFEEGIVYYKRREIFCLLTYQDTFENYQDIRVYRAAARYRCGQLRRWIAKKDGLYSTRSNNTPPGFVLPWLVRLPNKS</sequence>
<dbReference type="Proteomes" id="UP000694251">
    <property type="component" value="Chromosome 8"/>
</dbReference>
<keyword evidence="8" id="KW-1185">Reference proteome</keyword>
<reference evidence="7 8" key="1">
    <citation type="submission" date="2020-12" db="EMBL/GenBank/DDBJ databases">
        <title>Concerted genomic and epigenomic changes stabilize Arabidopsis allopolyploids.</title>
        <authorList>
            <person name="Chen Z."/>
        </authorList>
    </citation>
    <scope>NUCLEOTIDE SEQUENCE [LARGE SCALE GENOMIC DNA]</scope>
    <source>
        <strain evidence="7">As9502</strain>
        <tissue evidence="7">Leaf</tissue>
    </source>
</reference>
<comment type="subcellular location">
    <subcellularLocation>
        <location evidence="1">Secreted</location>
    </subcellularLocation>
</comment>
<comment type="similarity">
    <text evidence="2">Belongs to the plant self-incompatibility (S1) protein family.</text>
</comment>
<feature type="chain" id="PRO_5036456768" evidence="6">
    <location>
        <begin position="21"/>
        <end position="143"/>
    </location>
</feature>
<keyword evidence="4" id="KW-0964">Secreted</keyword>
<gene>
    <name evidence="7" type="ORF">ISN44_As08g033760</name>
</gene>
<evidence type="ECO:0000313" key="8">
    <source>
        <dbReference type="Proteomes" id="UP000694251"/>
    </source>
</evidence>
<dbReference type="GO" id="GO:0005576">
    <property type="term" value="C:extracellular region"/>
    <property type="evidence" value="ECO:0007669"/>
    <property type="project" value="UniProtKB-SubCell"/>
</dbReference>
<comment type="caution">
    <text evidence="7">The sequence shown here is derived from an EMBL/GenBank/DDBJ whole genome shotgun (WGS) entry which is preliminary data.</text>
</comment>
<dbReference type="AlphaFoldDB" id="A0A8T2BCT3"/>
<dbReference type="InterPro" id="IPR010264">
    <property type="entry name" value="Self-incomp_S1"/>
</dbReference>
<evidence type="ECO:0000256" key="4">
    <source>
        <dbReference type="ARBA" id="ARBA00022525"/>
    </source>
</evidence>
<accession>A0A8T2BCT3</accession>
<evidence type="ECO:0000256" key="3">
    <source>
        <dbReference type="ARBA" id="ARBA00022471"/>
    </source>
</evidence>
<evidence type="ECO:0000256" key="5">
    <source>
        <dbReference type="ARBA" id="ARBA00022729"/>
    </source>
</evidence>
<feature type="signal peptide" evidence="6">
    <location>
        <begin position="1"/>
        <end position="20"/>
    </location>
</feature>